<dbReference type="EMBL" id="CP068570">
    <property type="protein sequence ID" value="QQZ51371.1"/>
    <property type="molecule type" value="Genomic_DNA"/>
</dbReference>
<feature type="transmembrane region" description="Helical" evidence="4">
    <location>
        <begin position="159"/>
        <end position="179"/>
    </location>
</feature>
<dbReference type="AlphaFoldDB" id="A0A974P540"/>
<evidence type="ECO:0000256" key="4">
    <source>
        <dbReference type="SAM" id="Phobius"/>
    </source>
</evidence>
<proteinExistence type="predicted"/>
<dbReference type="Pfam" id="PF07690">
    <property type="entry name" value="MFS_1"/>
    <property type="match status" value="1"/>
</dbReference>
<name>A0A974P540_9CAUL</name>
<sequence>MLFAAGLIGLALSHTPAALIISWFVIGFGMSAGLYDIAFAGLVGWFGADARRSITGVTLIAGFASTIGWPLTAWLEHAVGWRGACLAWAALNILIALPLHLSLPRAPAPKPEPAHDAPPVSDAALPGDTAKMVLMATAFAVQSAIGSAMSAHLPPLLNAIGVGAAAAVAAAALVGPAQVAARLAEFALVRRIHPLISGRFAVAMFPIGAVLLIVFGGIAAAPFTILYGAGNGLFTIVRGALPLALFGERNYGRRLGC</sequence>
<evidence type="ECO:0000313" key="5">
    <source>
        <dbReference type="EMBL" id="QQZ51371.1"/>
    </source>
</evidence>
<dbReference type="InterPro" id="IPR011701">
    <property type="entry name" value="MFS"/>
</dbReference>
<dbReference type="InterPro" id="IPR036259">
    <property type="entry name" value="MFS_trans_sf"/>
</dbReference>
<evidence type="ECO:0000256" key="2">
    <source>
        <dbReference type="ARBA" id="ARBA00022989"/>
    </source>
</evidence>
<feature type="transmembrane region" description="Helical" evidence="4">
    <location>
        <begin position="81"/>
        <end position="101"/>
    </location>
</feature>
<feature type="transmembrane region" description="Helical" evidence="4">
    <location>
        <begin position="200"/>
        <end position="219"/>
    </location>
</feature>
<feature type="transmembrane region" description="Helical" evidence="4">
    <location>
        <begin position="27"/>
        <end position="47"/>
    </location>
</feature>
<gene>
    <name evidence="5" type="ORF">JKL49_10175</name>
</gene>
<reference evidence="5" key="1">
    <citation type="submission" date="2021-01" db="EMBL/GenBank/DDBJ databases">
        <title>Genome sequence of Phenylobacterium sp. 20VBR1 isolated from a valley glaceir, Ny-Alesund, Svalbard.</title>
        <authorList>
            <person name="Thomas F.A."/>
            <person name="Krishnan K.P."/>
            <person name="Sinha R.K."/>
        </authorList>
    </citation>
    <scope>NUCLEOTIDE SEQUENCE</scope>
    <source>
        <strain evidence="5">20VBR1</strain>
    </source>
</reference>
<dbReference type="SUPFAM" id="SSF103473">
    <property type="entry name" value="MFS general substrate transporter"/>
    <property type="match status" value="1"/>
</dbReference>
<feature type="transmembrane region" description="Helical" evidence="4">
    <location>
        <begin position="225"/>
        <end position="246"/>
    </location>
</feature>
<evidence type="ECO:0008006" key="6">
    <source>
        <dbReference type="Google" id="ProtNLM"/>
    </source>
</evidence>
<feature type="transmembrane region" description="Helical" evidence="4">
    <location>
        <begin position="54"/>
        <end position="75"/>
    </location>
</feature>
<evidence type="ECO:0000256" key="1">
    <source>
        <dbReference type="ARBA" id="ARBA00022692"/>
    </source>
</evidence>
<keyword evidence="2 4" id="KW-1133">Transmembrane helix</keyword>
<keyword evidence="3 4" id="KW-0472">Membrane</keyword>
<evidence type="ECO:0000256" key="3">
    <source>
        <dbReference type="ARBA" id="ARBA00023136"/>
    </source>
</evidence>
<organism evidence="5">
    <name type="scientific">Phenylobacterium glaciei</name>
    <dbReference type="NCBI Taxonomy" id="2803784"/>
    <lineage>
        <taxon>Bacteria</taxon>
        <taxon>Pseudomonadati</taxon>
        <taxon>Pseudomonadota</taxon>
        <taxon>Alphaproteobacteria</taxon>
        <taxon>Caulobacterales</taxon>
        <taxon>Caulobacteraceae</taxon>
        <taxon>Phenylobacterium</taxon>
    </lineage>
</organism>
<dbReference type="Gene3D" id="1.20.1250.20">
    <property type="entry name" value="MFS general substrate transporter like domains"/>
    <property type="match status" value="1"/>
</dbReference>
<accession>A0A974P540</accession>
<protein>
    <recommendedName>
        <fullName evidence="6">MFS transporter</fullName>
    </recommendedName>
</protein>
<dbReference type="GO" id="GO:0022857">
    <property type="term" value="F:transmembrane transporter activity"/>
    <property type="evidence" value="ECO:0007669"/>
    <property type="project" value="InterPro"/>
</dbReference>
<keyword evidence="1 4" id="KW-0812">Transmembrane</keyword>